<evidence type="ECO:0000313" key="2">
    <source>
        <dbReference type="Proteomes" id="UP001529510"/>
    </source>
</evidence>
<accession>A0ABD0MU51</accession>
<comment type="caution">
    <text evidence="1">The sequence shown here is derived from an EMBL/GenBank/DDBJ whole genome shotgun (WGS) entry which is preliminary data.</text>
</comment>
<dbReference type="Proteomes" id="UP001529510">
    <property type="component" value="Unassembled WGS sequence"/>
</dbReference>
<protein>
    <submittedName>
        <fullName evidence="1">Uncharacterized protein</fullName>
    </submittedName>
</protein>
<dbReference type="AlphaFoldDB" id="A0ABD0MU51"/>
<name>A0ABD0MU51_CIRMR</name>
<reference evidence="1 2" key="1">
    <citation type="submission" date="2024-05" db="EMBL/GenBank/DDBJ databases">
        <title>Genome sequencing and assembly of Indian major carp, Cirrhinus mrigala (Hamilton, 1822).</title>
        <authorList>
            <person name="Mohindra V."/>
            <person name="Chowdhury L.M."/>
            <person name="Lal K."/>
            <person name="Jena J.K."/>
        </authorList>
    </citation>
    <scope>NUCLEOTIDE SEQUENCE [LARGE SCALE GENOMIC DNA]</scope>
    <source>
        <strain evidence="1">CM1030</strain>
        <tissue evidence="1">Blood</tissue>
    </source>
</reference>
<keyword evidence="2" id="KW-1185">Reference proteome</keyword>
<gene>
    <name evidence="1" type="ORF">M9458_052607</name>
</gene>
<organism evidence="1 2">
    <name type="scientific">Cirrhinus mrigala</name>
    <name type="common">Mrigala</name>
    <dbReference type="NCBI Taxonomy" id="683832"/>
    <lineage>
        <taxon>Eukaryota</taxon>
        <taxon>Metazoa</taxon>
        <taxon>Chordata</taxon>
        <taxon>Craniata</taxon>
        <taxon>Vertebrata</taxon>
        <taxon>Euteleostomi</taxon>
        <taxon>Actinopterygii</taxon>
        <taxon>Neopterygii</taxon>
        <taxon>Teleostei</taxon>
        <taxon>Ostariophysi</taxon>
        <taxon>Cypriniformes</taxon>
        <taxon>Cyprinidae</taxon>
        <taxon>Labeoninae</taxon>
        <taxon>Labeonini</taxon>
        <taxon>Cirrhinus</taxon>
    </lineage>
</organism>
<dbReference type="EMBL" id="JAMKFB020000192">
    <property type="protein sequence ID" value="KAL0152086.1"/>
    <property type="molecule type" value="Genomic_DNA"/>
</dbReference>
<evidence type="ECO:0000313" key="1">
    <source>
        <dbReference type="EMBL" id="KAL0152086.1"/>
    </source>
</evidence>
<proteinExistence type="predicted"/>
<sequence length="51" mass="6101">MLAKSYRYRSVGVRNLQRAAWVGENPSEYRFFTVLMKRFNEKATQTDRSLK</sequence>
<feature type="non-terminal residue" evidence="1">
    <location>
        <position position="51"/>
    </location>
</feature>